<evidence type="ECO:0008006" key="5">
    <source>
        <dbReference type="Google" id="ProtNLM"/>
    </source>
</evidence>
<dbReference type="InterPro" id="IPR006689">
    <property type="entry name" value="Small_GTPase_ARF/SAR"/>
</dbReference>
<sequence length="274" mass="31376">MQYFTIVHVSSTEKLIQIYYINPITNKRTPLKIKRSLIDNSPKTPVAITTMSDENSLTLYVDKQYKVRGVEQSIFLETSETEQKPLENIKKDTECYSEPDNFGKVLVLGLSKAGKTSIINRLTKNFFAKTNPTLGVNIMKAVLDKTRFVFYDVGGQKMLRKKWTTTVSNPDAIVFVFDINSESDQVEETKIEFQRVIQHYFIDTNRSIPVLILGNKIDIMAKQNISKQSIMSALLSLFEPELYNFNYRVGLVSALTGEGINYNFKWLIAKNIMI</sequence>
<evidence type="ECO:0000313" key="3">
    <source>
        <dbReference type="EMBL" id="UYP48437.1"/>
    </source>
</evidence>
<keyword evidence="1" id="KW-0547">Nucleotide-binding</keyword>
<dbReference type="Pfam" id="PF00025">
    <property type="entry name" value="Arf"/>
    <property type="match status" value="1"/>
</dbReference>
<dbReference type="PROSITE" id="PS51417">
    <property type="entry name" value="ARF"/>
    <property type="match status" value="1"/>
</dbReference>
<dbReference type="NCBIfam" id="TIGR00231">
    <property type="entry name" value="small_GTP"/>
    <property type="match status" value="1"/>
</dbReference>
<accession>A0ABY6HY37</accession>
<dbReference type="InterPro" id="IPR024156">
    <property type="entry name" value="Small_GTPase_ARF"/>
</dbReference>
<dbReference type="SMART" id="SM00177">
    <property type="entry name" value="ARF"/>
    <property type="match status" value="1"/>
</dbReference>
<keyword evidence="2" id="KW-0342">GTP-binding</keyword>
<dbReference type="InterPro" id="IPR005225">
    <property type="entry name" value="Small_GTP-bd"/>
</dbReference>
<organism evidence="3 4">
    <name type="scientific">Candidatus Lokiarchaeum ossiferum</name>
    <dbReference type="NCBI Taxonomy" id="2951803"/>
    <lineage>
        <taxon>Archaea</taxon>
        <taxon>Promethearchaeati</taxon>
        <taxon>Promethearchaeota</taxon>
        <taxon>Promethearchaeia</taxon>
        <taxon>Promethearchaeales</taxon>
        <taxon>Promethearchaeaceae</taxon>
        <taxon>Candidatus Lokiarchaeum</taxon>
    </lineage>
</organism>
<evidence type="ECO:0000313" key="4">
    <source>
        <dbReference type="Proteomes" id="UP001208689"/>
    </source>
</evidence>
<dbReference type="PANTHER" id="PTHR11711">
    <property type="entry name" value="ADP RIBOSYLATION FACTOR-RELATED"/>
    <property type="match status" value="1"/>
</dbReference>
<keyword evidence="4" id="KW-1185">Reference proteome</keyword>
<evidence type="ECO:0000256" key="1">
    <source>
        <dbReference type="ARBA" id="ARBA00022741"/>
    </source>
</evidence>
<protein>
    <recommendedName>
        <fullName evidence="5">GTP-binding protein</fullName>
    </recommendedName>
</protein>
<dbReference type="PROSITE" id="PS51419">
    <property type="entry name" value="RAB"/>
    <property type="match status" value="1"/>
</dbReference>
<dbReference type="Proteomes" id="UP001208689">
    <property type="component" value="Chromosome"/>
</dbReference>
<dbReference type="InterPro" id="IPR027417">
    <property type="entry name" value="P-loop_NTPase"/>
</dbReference>
<name>A0ABY6HY37_9ARCH</name>
<dbReference type="PRINTS" id="PR00328">
    <property type="entry name" value="SAR1GTPBP"/>
</dbReference>
<dbReference type="EMBL" id="CP104013">
    <property type="protein sequence ID" value="UYP48437.1"/>
    <property type="molecule type" value="Genomic_DNA"/>
</dbReference>
<reference evidence="3" key="1">
    <citation type="submission" date="2022-09" db="EMBL/GenBank/DDBJ databases">
        <title>Actin cytoskeleton and complex cell architecture in an #Asgard archaeon.</title>
        <authorList>
            <person name="Ponce Toledo R.I."/>
            <person name="Schleper C."/>
            <person name="Rodrigues Oliveira T."/>
            <person name="Wollweber F."/>
            <person name="Xu J."/>
            <person name="Rittmann S."/>
            <person name="Klingl A."/>
            <person name="Pilhofer M."/>
        </authorList>
    </citation>
    <scope>NUCLEOTIDE SEQUENCE</scope>
    <source>
        <strain evidence="3">B-35</strain>
    </source>
</reference>
<dbReference type="SMART" id="SM00178">
    <property type="entry name" value="SAR"/>
    <property type="match status" value="1"/>
</dbReference>
<dbReference type="Gene3D" id="3.40.50.300">
    <property type="entry name" value="P-loop containing nucleotide triphosphate hydrolases"/>
    <property type="match status" value="1"/>
</dbReference>
<proteinExistence type="predicted"/>
<gene>
    <name evidence="3" type="ORF">NEF87_004722</name>
</gene>
<evidence type="ECO:0000256" key="2">
    <source>
        <dbReference type="ARBA" id="ARBA00023134"/>
    </source>
</evidence>
<dbReference type="SUPFAM" id="SSF52540">
    <property type="entry name" value="P-loop containing nucleoside triphosphate hydrolases"/>
    <property type="match status" value="1"/>
</dbReference>